<dbReference type="InterPro" id="IPR031141">
    <property type="entry name" value="SIZ1/2_SP-RING"/>
</dbReference>
<dbReference type="OrthoDB" id="28127at2759"/>
<feature type="compositionally biased region" description="Polar residues" evidence="11">
    <location>
        <begin position="453"/>
        <end position="468"/>
    </location>
</feature>
<dbReference type="Proteomes" id="UP000809789">
    <property type="component" value="Unassembled WGS sequence"/>
</dbReference>
<gene>
    <name evidence="15" type="ORF">KVT40_003995</name>
</gene>
<evidence type="ECO:0000259" key="13">
    <source>
        <dbReference type="PROSITE" id="PS51044"/>
    </source>
</evidence>
<evidence type="ECO:0000256" key="5">
    <source>
        <dbReference type="ARBA" id="ARBA00022723"/>
    </source>
</evidence>
<evidence type="ECO:0000256" key="11">
    <source>
        <dbReference type="SAM" id="MobiDB-lite"/>
    </source>
</evidence>
<evidence type="ECO:0000256" key="3">
    <source>
        <dbReference type="ARBA" id="ARBA00005383"/>
    </source>
</evidence>
<evidence type="ECO:0000256" key="10">
    <source>
        <dbReference type="PROSITE-ProRule" id="PRU00452"/>
    </source>
</evidence>
<feature type="compositionally biased region" description="Polar residues" evidence="11">
    <location>
        <begin position="499"/>
        <end position="511"/>
    </location>
</feature>
<dbReference type="InterPro" id="IPR003034">
    <property type="entry name" value="SAP_dom"/>
</dbReference>
<keyword evidence="4" id="KW-0808">Transferase</keyword>
<evidence type="ECO:0000313" key="15">
    <source>
        <dbReference type="EMBL" id="KAG8628122.1"/>
    </source>
</evidence>
<dbReference type="InterPro" id="IPR013083">
    <property type="entry name" value="Znf_RING/FYVE/PHD"/>
</dbReference>
<proteinExistence type="inferred from homology"/>
<dbReference type="PROSITE" id="PS50800">
    <property type="entry name" value="SAP"/>
    <property type="match status" value="1"/>
</dbReference>
<dbReference type="GO" id="GO:0005634">
    <property type="term" value="C:nucleus"/>
    <property type="evidence" value="ECO:0007669"/>
    <property type="project" value="UniProtKB-SubCell"/>
</dbReference>
<dbReference type="GO" id="GO:0000785">
    <property type="term" value="C:chromatin"/>
    <property type="evidence" value="ECO:0007669"/>
    <property type="project" value="TreeGrafter"/>
</dbReference>
<dbReference type="EMBL" id="JAESVG020000004">
    <property type="protein sequence ID" value="KAG8628122.1"/>
    <property type="molecule type" value="Genomic_DNA"/>
</dbReference>
<evidence type="ECO:0000256" key="8">
    <source>
        <dbReference type="ARBA" id="ARBA00022833"/>
    </source>
</evidence>
<comment type="caution">
    <text evidence="15">The sequence shown here is derived from an EMBL/GenBank/DDBJ whole genome shotgun (WGS) entry which is preliminary data.</text>
</comment>
<name>A0A8K0L344_9PEZI</name>
<dbReference type="Gene3D" id="1.10.720.30">
    <property type="entry name" value="SAP domain"/>
    <property type="match status" value="1"/>
</dbReference>
<keyword evidence="5" id="KW-0479">Metal-binding</keyword>
<keyword evidence="7" id="KW-0833">Ubl conjugation pathway</keyword>
<dbReference type="GO" id="GO:0016925">
    <property type="term" value="P:protein sumoylation"/>
    <property type="evidence" value="ECO:0007669"/>
    <property type="project" value="UniProtKB-UniPathway"/>
</dbReference>
<keyword evidence="8" id="KW-0862">Zinc</keyword>
<dbReference type="UniPathway" id="UPA00886"/>
<evidence type="ECO:0000256" key="2">
    <source>
        <dbReference type="ARBA" id="ARBA00004718"/>
    </source>
</evidence>
<comment type="pathway">
    <text evidence="2">Protein modification; protein sumoylation.</text>
</comment>
<dbReference type="Gene3D" id="3.30.40.10">
    <property type="entry name" value="Zinc/RING finger domain, C3HC4 (zinc finger)"/>
    <property type="match status" value="1"/>
</dbReference>
<reference evidence="15" key="1">
    <citation type="submission" date="2021-07" db="EMBL/GenBank/DDBJ databases">
        <title>Elsinoe batatas strain:CRI-CJ2 Genome sequencing and assembly.</title>
        <authorList>
            <person name="Huang L."/>
        </authorList>
    </citation>
    <scope>NUCLEOTIDE SEQUENCE</scope>
    <source>
        <strain evidence="15">CRI-CJ2</strain>
    </source>
</reference>
<dbReference type="Gene3D" id="2.60.120.780">
    <property type="entry name" value="PINIT domain"/>
    <property type="match status" value="1"/>
</dbReference>
<keyword evidence="16" id="KW-1185">Reference proteome</keyword>
<accession>A0A8K0L344</accession>
<evidence type="ECO:0008006" key="17">
    <source>
        <dbReference type="Google" id="ProtNLM"/>
    </source>
</evidence>
<dbReference type="Pfam" id="PF02891">
    <property type="entry name" value="zf-MIZ"/>
    <property type="match status" value="1"/>
</dbReference>
<feature type="domain" description="SAP" evidence="12">
    <location>
        <begin position="17"/>
        <end position="51"/>
    </location>
</feature>
<dbReference type="InterPro" id="IPR023321">
    <property type="entry name" value="PINIT"/>
</dbReference>
<dbReference type="Pfam" id="PF02037">
    <property type="entry name" value="SAP"/>
    <property type="match status" value="1"/>
</dbReference>
<dbReference type="InterPro" id="IPR004181">
    <property type="entry name" value="Znf_MIZ"/>
</dbReference>
<dbReference type="InterPro" id="IPR036361">
    <property type="entry name" value="SAP_dom_sf"/>
</dbReference>
<keyword evidence="9" id="KW-0539">Nucleus</keyword>
<feature type="region of interest" description="Disordered" evidence="11">
    <location>
        <begin position="385"/>
        <end position="511"/>
    </location>
</feature>
<dbReference type="PANTHER" id="PTHR10782">
    <property type="entry name" value="ZINC FINGER MIZ DOMAIN-CONTAINING PROTEIN"/>
    <property type="match status" value="1"/>
</dbReference>
<evidence type="ECO:0000256" key="4">
    <source>
        <dbReference type="ARBA" id="ARBA00022679"/>
    </source>
</evidence>
<evidence type="ECO:0000259" key="12">
    <source>
        <dbReference type="PROSITE" id="PS50800"/>
    </source>
</evidence>
<feature type="domain" description="SP-RING-type" evidence="13">
    <location>
        <begin position="302"/>
        <end position="387"/>
    </location>
</feature>
<evidence type="ECO:0000256" key="7">
    <source>
        <dbReference type="ARBA" id="ARBA00022786"/>
    </source>
</evidence>
<dbReference type="AlphaFoldDB" id="A0A8K0L344"/>
<feature type="domain" description="PINIT" evidence="14">
    <location>
        <begin position="119"/>
        <end position="273"/>
    </location>
</feature>
<evidence type="ECO:0000256" key="9">
    <source>
        <dbReference type="ARBA" id="ARBA00023242"/>
    </source>
</evidence>
<dbReference type="PROSITE" id="PS51466">
    <property type="entry name" value="PINIT"/>
    <property type="match status" value="1"/>
</dbReference>
<keyword evidence="6 10" id="KW-0863">Zinc-finger</keyword>
<dbReference type="Pfam" id="PF14324">
    <property type="entry name" value="PINIT"/>
    <property type="match status" value="1"/>
</dbReference>
<dbReference type="GO" id="GO:0008270">
    <property type="term" value="F:zinc ion binding"/>
    <property type="evidence" value="ECO:0007669"/>
    <property type="project" value="UniProtKB-KW"/>
</dbReference>
<dbReference type="InterPro" id="IPR038654">
    <property type="entry name" value="PINIT_sf"/>
</dbReference>
<dbReference type="GO" id="GO:0061665">
    <property type="term" value="F:SUMO ligase activity"/>
    <property type="evidence" value="ECO:0007669"/>
    <property type="project" value="TreeGrafter"/>
</dbReference>
<dbReference type="PANTHER" id="PTHR10782:SF4">
    <property type="entry name" value="TONALLI, ISOFORM E"/>
    <property type="match status" value="1"/>
</dbReference>
<dbReference type="PROSITE" id="PS51044">
    <property type="entry name" value="ZF_SP_RING"/>
    <property type="match status" value="1"/>
</dbReference>
<protein>
    <recommendedName>
        <fullName evidence="17">E3 SUMO-protein ligase pli1</fullName>
    </recommendedName>
</protein>
<organism evidence="15 16">
    <name type="scientific">Elsinoe batatas</name>
    <dbReference type="NCBI Taxonomy" id="2601811"/>
    <lineage>
        <taxon>Eukaryota</taxon>
        <taxon>Fungi</taxon>
        <taxon>Dikarya</taxon>
        <taxon>Ascomycota</taxon>
        <taxon>Pezizomycotina</taxon>
        <taxon>Dothideomycetes</taxon>
        <taxon>Dothideomycetidae</taxon>
        <taxon>Myriangiales</taxon>
        <taxon>Elsinoaceae</taxon>
        <taxon>Elsinoe</taxon>
    </lineage>
</organism>
<comment type="subcellular location">
    <subcellularLocation>
        <location evidence="1">Nucleus</location>
    </subcellularLocation>
</comment>
<dbReference type="SMART" id="SM00513">
    <property type="entry name" value="SAP"/>
    <property type="match status" value="1"/>
</dbReference>
<dbReference type="CDD" id="cd16792">
    <property type="entry name" value="SP-RING_Siz-like"/>
    <property type="match status" value="1"/>
</dbReference>
<comment type="similarity">
    <text evidence="3">Belongs to the PIAS family.</text>
</comment>
<feature type="compositionally biased region" description="Acidic residues" evidence="11">
    <location>
        <begin position="419"/>
        <end position="428"/>
    </location>
</feature>
<evidence type="ECO:0000259" key="14">
    <source>
        <dbReference type="PROSITE" id="PS51466"/>
    </source>
</evidence>
<evidence type="ECO:0000313" key="16">
    <source>
        <dbReference type="Proteomes" id="UP000809789"/>
    </source>
</evidence>
<sequence length="511" mass="56413">MASNTLPAARAQAVARLKTLTNQELKEICRTEHLAVSGVKAQLQGRIIELIDRAIDGSSMTVFERVRAKIHNKGTAPPPQYQNTGYNSSASPTAPFSQHRPPHIIGTPQGGTPGSGYPRPNLPVPGQRAPGRMVFKSSPFYHIQEALTPVQDLTEMPQNRHQVNYSLVLSENVSQRLREDSSLKVMLYCTSSSILGQYELCDIAFPSQMDVRVNSDEVRHNFKGLKNKPGTTKPADLTPYLRKNIPRFHNQMQINYALTSKRYSWIVNLVKKASAEELTERVRTNRVISKDSVVREMISKAKDPDIIATSSVMSLKDPISTMRIDLACRSTLCKHNQCFDVSSFIQLQEQAPTWACPICNKTISYEALAIDQYVMDILQKTSKSVEQVTVEPEGAWSEIKPEDSKANGRDKSQSRAPYDEDSDDDLVEIDPKGGVAIKKDPAQVTPGLAQHTPPLSSRETSAPQTSAIRPNGAGSKRSAVIDLTLSDDDEPPRPLKRSAVNSYNTPASPAI</sequence>
<evidence type="ECO:0000256" key="1">
    <source>
        <dbReference type="ARBA" id="ARBA00004123"/>
    </source>
</evidence>
<evidence type="ECO:0000256" key="6">
    <source>
        <dbReference type="ARBA" id="ARBA00022771"/>
    </source>
</evidence>
<feature type="compositionally biased region" description="Basic and acidic residues" evidence="11">
    <location>
        <begin position="399"/>
        <end position="413"/>
    </location>
</feature>
<dbReference type="SUPFAM" id="SSF68906">
    <property type="entry name" value="SAP domain"/>
    <property type="match status" value="1"/>
</dbReference>